<gene>
    <name evidence="3" type="ORF">FN961_17795</name>
</gene>
<sequence length="122" mass="13178">MSVVLVCQLLASGAAFSVQYPSGGHPIGKTVSHHHQHSFDLKAGHHHGVPAFNATESIDFLADNETDSKTGEHEHTNHSHTPSHPPVEPGFLSCFLQSEILTSDDIFYLTTDDAPPIPPPHT</sequence>
<keyword evidence="2" id="KW-0732">Signal</keyword>
<evidence type="ECO:0008006" key="5">
    <source>
        <dbReference type="Google" id="ProtNLM"/>
    </source>
</evidence>
<feature type="signal peptide" evidence="2">
    <location>
        <begin position="1"/>
        <end position="17"/>
    </location>
</feature>
<dbReference type="OrthoDB" id="6264719at2"/>
<feature type="region of interest" description="Disordered" evidence="1">
    <location>
        <begin position="62"/>
        <end position="91"/>
    </location>
</feature>
<protein>
    <recommendedName>
        <fullName evidence="5">Cobalt transporter</fullName>
    </recommendedName>
</protein>
<feature type="chain" id="PRO_5022073193" description="Cobalt transporter" evidence="2">
    <location>
        <begin position="18"/>
        <end position="122"/>
    </location>
</feature>
<feature type="compositionally biased region" description="Basic and acidic residues" evidence="1">
    <location>
        <begin position="66"/>
        <end position="77"/>
    </location>
</feature>
<name>A0A553JKM5_SHEHA</name>
<evidence type="ECO:0000313" key="4">
    <source>
        <dbReference type="Proteomes" id="UP000318126"/>
    </source>
</evidence>
<dbReference type="AlphaFoldDB" id="A0A553JKM5"/>
<evidence type="ECO:0000256" key="1">
    <source>
        <dbReference type="SAM" id="MobiDB-lite"/>
    </source>
</evidence>
<proteinExistence type="predicted"/>
<evidence type="ECO:0000313" key="3">
    <source>
        <dbReference type="EMBL" id="TRY13014.1"/>
    </source>
</evidence>
<dbReference type="Proteomes" id="UP000318126">
    <property type="component" value="Unassembled WGS sequence"/>
</dbReference>
<organism evidence="3 4">
    <name type="scientific">Shewanella hanedai</name>
    <name type="common">Alteromonas hanedai</name>
    <dbReference type="NCBI Taxonomy" id="25"/>
    <lineage>
        <taxon>Bacteria</taxon>
        <taxon>Pseudomonadati</taxon>
        <taxon>Pseudomonadota</taxon>
        <taxon>Gammaproteobacteria</taxon>
        <taxon>Alteromonadales</taxon>
        <taxon>Shewanellaceae</taxon>
        <taxon>Shewanella</taxon>
    </lineage>
</organism>
<accession>A0A553JKM5</accession>
<dbReference type="EMBL" id="VKGK01000024">
    <property type="protein sequence ID" value="TRY13014.1"/>
    <property type="molecule type" value="Genomic_DNA"/>
</dbReference>
<evidence type="ECO:0000256" key="2">
    <source>
        <dbReference type="SAM" id="SignalP"/>
    </source>
</evidence>
<keyword evidence="4" id="KW-1185">Reference proteome</keyword>
<comment type="caution">
    <text evidence="3">The sequence shown here is derived from an EMBL/GenBank/DDBJ whole genome shotgun (WGS) entry which is preliminary data.</text>
</comment>
<reference evidence="4" key="1">
    <citation type="submission" date="2019-07" db="EMBL/GenBank/DDBJ databases">
        <title>Shewanella sp. YLB-08 draft genomic sequence.</title>
        <authorList>
            <person name="Yu L."/>
        </authorList>
    </citation>
    <scope>NUCLEOTIDE SEQUENCE [LARGE SCALE GENOMIC DNA]</scope>
    <source>
        <strain evidence="4">JCM 20706</strain>
    </source>
</reference>